<dbReference type="AlphaFoldDB" id="A0A0F9JD85"/>
<accession>A0A0F9JD85</accession>
<proteinExistence type="predicted"/>
<reference evidence="1" key="1">
    <citation type="journal article" date="2015" name="Nature">
        <title>Complex archaea that bridge the gap between prokaryotes and eukaryotes.</title>
        <authorList>
            <person name="Spang A."/>
            <person name="Saw J.H."/>
            <person name="Jorgensen S.L."/>
            <person name="Zaremba-Niedzwiedzka K."/>
            <person name="Martijn J."/>
            <person name="Lind A.E."/>
            <person name="van Eijk R."/>
            <person name="Schleper C."/>
            <person name="Guy L."/>
            <person name="Ettema T.J."/>
        </authorList>
    </citation>
    <scope>NUCLEOTIDE SEQUENCE</scope>
</reference>
<comment type="caution">
    <text evidence="1">The sequence shown here is derived from an EMBL/GenBank/DDBJ whole genome shotgun (WGS) entry which is preliminary data.</text>
</comment>
<gene>
    <name evidence="1" type="ORF">LCGC14_1838810</name>
</gene>
<evidence type="ECO:0000313" key="1">
    <source>
        <dbReference type="EMBL" id="KKL97007.1"/>
    </source>
</evidence>
<name>A0A0F9JD85_9ZZZZ</name>
<feature type="non-terminal residue" evidence="1">
    <location>
        <position position="1"/>
    </location>
</feature>
<sequence length="82" mass="9424">RDVGGGSGVYFDERNIAAQAKRCNAFRQGASQDFEVYLREKYGQGVLDELAVKQRIPQKENIYAIGTYYKLEYERLLAWLKG</sequence>
<dbReference type="EMBL" id="LAZR01018277">
    <property type="protein sequence ID" value="KKL97007.1"/>
    <property type="molecule type" value="Genomic_DNA"/>
</dbReference>
<protein>
    <submittedName>
        <fullName evidence="1">Uncharacterized protein</fullName>
    </submittedName>
</protein>
<organism evidence="1">
    <name type="scientific">marine sediment metagenome</name>
    <dbReference type="NCBI Taxonomy" id="412755"/>
    <lineage>
        <taxon>unclassified sequences</taxon>
        <taxon>metagenomes</taxon>
        <taxon>ecological metagenomes</taxon>
    </lineage>
</organism>